<gene>
    <name evidence="8" type="ORF">FRC54_08305</name>
</gene>
<dbReference type="GO" id="GO:0000271">
    <property type="term" value="P:polysaccharide biosynthetic process"/>
    <property type="evidence" value="ECO:0007669"/>
    <property type="project" value="InterPro"/>
</dbReference>
<evidence type="ECO:0000313" key="9">
    <source>
        <dbReference type="Proteomes" id="UP000460257"/>
    </source>
</evidence>
<feature type="domain" description="GtrA/DPMS transmembrane" evidence="7">
    <location>
        <begin position="38"/>
        <end position="155"/>
    </location>
</feature>
<proteinExistence type="inferred from homology"/>
<dbReference type="InterPro" id="IPR007267">
    <property type="entry name" value="GtrA_DPMS_TM"/>
</dbReference>
<reference evidence="8" key="1">
    <citation type="journal article" date="2020" name="Appl. Environ. Microbiol.">
        <title>Medium-Chain Fatty Acid Synthesis by 'Candidatus Weimeria bifida' gen. nov., sp. nov., and 'Candidatus Pseudoramibacter fermentans' sp. nov.</title>
        <authorList>
            <person name="Scarborough M.J."/>
            <person name="Myers K.S."/>
            <person name="Donohue T.J."/>
            <person name="Noguera D.R."/>
        </authorList>
    </citation>
    <scope>NUCLEOTIDE SEQUENCE</scope>
    <source>
        <strain evidence="8">LCO1.1</strain>
    </source>
</reference>
<feature type="transmembrane region" description="Helical" evidence="6">
    <location>
        <begin position="62"/>
        <end position="82"/>
    </location>
</feature>
<keyword evidence="4 6" id="KW-1133">Transmembrane helix</keyword>
<feature type="transmembrane region" description="Helical" evidence="6">
    <location>
        <begin position="35"/>
        <end position="56"/>
    </location>
</feature>
<evidence type="ECO:0000313" key="8">
    <source>
        <dbReference type="EMBL" id="MQN01895.1"/>
    </source>
</evidence>
<dbReference type="Proteomes" id="UP000460257">
    <property type="component" value="Unassembled WGS sequence"/>
</dbReference>
<evidence type="ECO:0000256" key="6">
    <source>
        <dbReference type="SAM" id="Phobius"/>
    </source>
</evidence>
<evidence type="ECO:0000256" key="4">
    <source>
        <dbReference type="ARBA" id="ARBA00022989"/>
    </source>
</evidence>
<comment type="caution">
    <text evidence="8">The sequence shown here is derived from an EMBL/GenBank/DDBJ whole genome shotgun (WGS) entry which is preliminary data.</text>
</comment>
<evidence type="ECO:0000256" key="1">
    <source>
        <dbReference type="ARBA" id="ARBA00004141"/>
    </source>
</evidence>
<comment type="subcellular location">
    <subcellularLocation>
        <location evidence="1">Membrane</location>
        <topology evidence="1">Multi-pass membrane protein</topology>
    </subcellularLocation>
</comment>
<dbReference type="PANTHER" id="PTHR38459">
    <property type="entry name" value="PROPHAGE BACTOPRENOL-LINKED GLUCOSE TRANSLOCASE HOMOLOG"/>
    <property type="match status" value="1"/>
</dbReference>
<keyword evidence="5 6" id="KW-0472">Membrane</keyword>
<organism evidence="8 9">
    <name type="scientific">Candidatus Weimeria bifida</name>
    <dbReference type="NCBI Taxonomy" id="2599074"/>
    <lineage>
        <taxon>Bacteria</taxon>
        <taxon>Bacillati</taxon>
        <taxon>Bacillota</taxon>
        <taxon>Clostridia</taxon>
        <taxon>Lachnospirales</taxon>
        <taxon>Lachnospiraceae</taxon>
        <taxon>Candidatus Weimeria</taxon>
    </lineage>
</organism>
<name>A0A6N7J1H2_9FIRM</name>
<keyword evidence="9" id="KW-1185">Reference proteome</keyword>
<dbReference type="Pfam" id="PF04138">
    <property type="entry name" value="GtrA_DPMS_TM"/>
    <property type="match status" value="1"/>
</dbReference>
<accession>A0A6N7J1H2</accession>
<evidence type="ECO:0000256" key="5">
    <source>
        <dbReference type="ARBA" id="ARBA00023136"/>
    </source>
</evidence>
<dbReference type="AlphaFoldDB" id="A0A6N7J1H2"/>
<dbReference type="InterPro" id="IPR051401">
    <property type="entry name" value="GtrA_CellWall_Glycosyl"/>
</dbReference>
<evidence type="ECO:0000256" key="3">
    <source>
        <dbReference type="ARBA" id="ARBA00022692"/>
    </source>
</evidence>
<sequence>MKKPADWLDSVFNYFFTRHPKSRKVEPLYRKYKELMLYGMFGFGTFIISLFTYWLFTEPLHWNILLGNALSWVFATAFAFFTNRRYVFYNHTSGVFAFFYQLGTFCVGRLITLAIEEFMLGILIGVLGLPNMLIKFIAQFVVITLNYVFSKIFVFKKE</sequence>
<dbReference type="PANTHER" id="PTHR38459:SF5">
    <property type="entry name" value="CELL WALL TEICHOIC ACID GLYCOSYLATION PROTEIN GTCA"/>
    <property type="match status" value="1"/>
</dbReference>
<dbReference type="GO" id="GO:0005886">
    <property type="term" value="C:plasma membrane"/>
    <property type="evidence" value="ECO:0007669"/>
    <property type="project" value="TreeGrafter"/>
</dbReference>
<feature type="transmembrane region" description="Helical" evidence="6">
    <location>
        <begin position="94"/>
        <end position="115"/>
    </location>
</feature>
<dbReference type="EMBL" id="VOGC01000007">
    <property type="protein sequence ID" value="MQN01895.1"/>
    <property type="molecule type" value="Genomic_DNA"/>
</dbReference>
<feature type="transmembrane region" description="Helical" evidence="6">
    <location>
        <begin position="121"/>
        <end position="149"/>
    </location>
</feature>
<keyword evidence="3 6" id="KW-0812">Transmembrane</keyword>
<evidence type="ECO:0000256" key="2">
    <source>
        <dbReference type="ARBA" id="ARBA00009399"/>
    </source>
</evidence>
<protein>
    <submittedName>
        <fullName evidence="8">GtrA family protein</fullName>
    </submittedName>
</protein>
<evidence type="ECO:0000259" key="7">
    <source>
        <dbReference type="Pfam" id="PF04138"/>
    </source>
</evidence>
<comment type="similarity">
    <text evidence="2">Belongs to the GtrA family.</text>
</comment>